<dbReference type="InterPro" id="IPR025754">
    <property type="entry name" value="TRC8_N_dom"/>
</dbReference>
<feature type="compositionally biased region" description="Basic and acidic residues" evidence="8">
    <location>
        <begin position="78"/>
        <end position="92"/>
    </location>
</feature>
<reference evidence="11" key="1">
    <citation type="submission" date="2025-08" db="UniProtKB">
        <authorList>
            <consortium name="Ensembl"/>
        </authorList>
    </citation>
    <scope>IDENTIFICATION</scope>
</reference>
<evidence type="ECO:0000259" key="10">
    <source>
        <dbReference type="Pfam" id="PF13705"/>
    </source>
</evidence>
<accession>A0A8C3BTB5</accession>
<evidence type="ECO:0000256" key="9">
    <source>
        <dbReference type="SAM" id="Phobius"/>
    </source>
</evidence>
<keyword evidence="6 9" id="KW-1133">Transmembrane helix</keyword>
<protein>
    <recommendedName>
        <fullName evidence="10">TRC8-like N-terminal domain-containing protein</fullName>
    </recommendedName>
</protein>
<feature type="transmembrane region" description="Helical" evidence="9">
    <location>
        <begin position="306"/>
        <end position="329"/>
    </location>
</feature>
<keyword evidence="12" id="KW-1185">Reference proteome</keyword>
<feature type="compositionally biased region" description="Low complexity" evidence="8">
    <location>
        <begin position="675"/>
        <end position="690"/>
    </location>
</feature>
<feature type="transmembrane region" description="Helical" evidence="9">
    <location>
        <begin position="275"/>
        <end position="294"/>
    </location>
</feature>
<proteinExistence type="predicted"/>
<dbReference type="GO" id="GO:0043161">
    <property type="term" value="P:proteasome-mediated ubiquitin-dependent protein catabolic process"/>
    <property type="evidence" value="ECO:0007669"/>
    <property type="project" value="TreeGrafter"/>
</dbReference>
<evidence type="ECO:0000313" key="11">
    <source>
        <dbReference type="Ensembl" id="ENSCMMP00000009773.1"/>
    </source>
</evidence>
<evidence type="ECO:0000256" key="7">
    <source>
        <dbReference type="ARBA" id="ARBA00023136"/>
    </source>
</evidence>
<keyword evidence="4" id="KW-0863">Zinc-finger</keyword>
<evidence type="ECO:0000256" key="8">
    <source>
        <dbReference type="SAM" id="MobiDB-lite"/>
    </source>
</evidence>
<feature type="transmembrane region" description="Helical" evidence="9">
    <location>
        <begin position="500"/>
        <end position="530"/>
    </location>
</feature>
<feature type="transmembrane region" description="Helical" evidence="9">
    <location>
        <begin position="474"/>
        <end position="494"/>
    </location>
</feature>
<dbReference type="GO" id="GO:0061630">
    <property type="term" value="F:ubiquitin protein ligase activity"/>
    <property type="evidence" value="ECO:0007669"/>
    <property type="project" value="TreeGrafter"/>
</dbReference>
<dbReference type="GO" id="GO:0008270">
    <property type="term" value="F:zinc ion binding"/>
    <property type="evidence" value="ECO:0007669"/>
    <property type="project" value="UniProtKB-KW"/>
</dbReference>
<evidence type="ECO:0000256" key="1">
    <source>
        <dbReference type="ARBA" id="ARBA00004141"/>
    </source>
</evidence>
<comment type="subcellular location">
    <subcellularLocation>
        <location evidence="1">Membrane</location>
        <topology evidence="1">Multi-pass membrane protein</topology>
    </subcellularLocation>
</comment>
<feature type="transmembrane region" description="Helical" evidence="9">
    <location>
        <begin position="542"/>
        <end position="564"/>
    </location>
</feature>
<feature type="domain" description="TRC8-like N-terminal" evidence="10">
    <location>
        <begin position="193"/>
        <end position="598"/>
    </location>
</feature>
<name>A0A8C3BTB5_CAIMO</name>
<dbReference type="InterPro" id="IPR050731">
    <property type="entry name" value="HRD1_E3_ubiq-ligases"/>
</dbReference>
<feature type="region of interest" description="Disordered" evidence="8">
    <location>
        <begin position="1"/>
        <end position="164"/>
    </location>
</feature>
<feature type="compositionally biased region" description="Polar residues" evidence="8">
    <location>
        <begin position="1"/>
        <end position="12"/>
    </location>
</feature>
<evidence type="ECO:0000313" key="12">
    <source>
        <dbReference type="Proteomes" id="UP000694556"/>
    </source>
</evidence>
<dbReference type="GO" id="GO:0036503">
    <property type="term" value="P:ERAD pathway"/>
    <property type="evidence" value="ECO:0007669"/>
    <property type="project" value="TreeGrafter"/>
</dbReference>
<feature type="compositionally biased region" description="Gly residues" evidence="8">
    <location>
        <begin position="148"/>
        <end position="164"/>
    </location>
</feature>
<evidence type="ECO:0000256" key="2">
    <source>
        <dbReference type="ARBA" id="ARBA00022692"/>
    </source>
</evidence>
<keyword evidence="2 9" id="KW-0812">Transmembrane</keyword>
<feature type="transmembrane region" description="Helical" evidence="9">
    <location>
        <begin position="211"/>
        <end position="232"/>
    </location>
</feature>
<keyword evidence="3" id="KW-0479">Metal-binding</keyword>
<feature type="transmembrane region" description="Helical" evidence="9">
    <location>
        <begin position="239"/>
        <end position="263"/>
    </location>
</feature>
<keyword evidence="5" id="KW-0862">Zinc</keyword>
<feature type="compositionally biased region" description="Gly residues" evidence="8">
    <location>
        <begin position="99"/>
        <end position="113"/>
    </location>
</feature>
<dbReference type="Pfam" id="PF13705">
    <property type="entry name" value="TRC8_N"/>
    <property type="match status" value="1"/>
</dbReference>
<keyword evidence="7 9" id="KW-0472">Membrane</keyword>
<feature type="compositionally biased region" description="Basic residues" evidence="8">
    <location>
        <begin position="715"/>
        <end position="728"/>
    </location>
</feature>
<dbReference type="Proteomes" id="UP000694556">
    <property type="component" value="Unassembled WGS sequence"/>
</dbReference>
<reference evidence="11" key="2">
    <citation type="submission" date="2025-09" db="UniProtKB">
        <authorList>
            <consortium name="Ensembl"/>
        </authorList>
    </citation>
    <scope>IDENTIFICATION</scope>
</reference>
<feature type="compositionally biased region" description="Low complexity" evidence="8">
    <location>
        <begin position="21"/>
        <end position="30"/>
    </location>
</feature>
<evidence type="ECO:0000256" key="4">
    <source>
        <dbReference type="ARBA" id="ARBA00022771"/>
    </source>
</evidence>
<evidence type="ECO:0000256" key="6">
    <source>
        <dbReference type="ARBA" id="ARBA00022989"/>
    </source>
</evidence>
<feature type="region of interest" description="Disordered" evidence="8">
    <location>
        <begin position="639"/>
        <end position="797"/>
    </location>
</feature>
<dbReference type="GO" id="GO:0016020">
    <property type="term" value="C:membrane"/>
    <property type="evidence" value="ECO:0007669"/>
    <property type="project" value="UniProtKB-SubCell"/>
</dbReference>
<feature type="transmembrane region" description="Helical" evidence="9">
    <location>
        <begin position="335"/>
        <end position="357"/>
    </location>
</feature>
<evidence type="ECO:0000256" key="5">
    <source>
        <dbReference type="ARBA" id="ARBA00022833"/>
    </source>
</evidence>
<evidence type="ECO:0000256" key="3">
    <source>
        <dbReference type="ARBA" id="ARBA00022723"/>
    </source>
</evidence>
<dbReference type="PANTHER" id="PTHR22763:SF164">
    <property type="entry name" value="RING FINGER PROTEIN 145-LIKE"/>
    <property type="match status" value="1"/>
</dbReference>
<dbReference type="AlphaFoldDB" id="A0A8C3BTB5"/>
<feature type="transmembrane region" description="Helical" evidence="9">
    <location>
        <begin position="369"/>
        <end position="391"/>
    </location>
</feature>
<dbReference type="Ensembl" id="ENSCMMT00000010777.1">
    <property type="protein sequence ID" value="ENSCMMP00000009773.1"/>
    <property type="gene ID" value="ENSCMMG00000006205.1"/>
</dbReference>
<feature type="transmembrane region" description="Helical" evidence="9">
    <location>
        <begin position="432"/>
        <end position="453"/>
    </location>
</feature>
<feature type="transmembrane region" description="Helical" evidence="9">
    <location>
        <begin position="576"/>
        <end position="594"/>
    </location>
</feature>
<organism evidence="11 12">
    <name type="scientific">Cairina moschata</name>
    <name type="common">Muscovy duck</name>
    <dbReference type="NCBI Taxonomy" id="8855"/>
    <lineage>
        <taxon>Eukaryota</taxon>
        <taxon>Metazoa</taxon>
        <taxon>Chordata</taxon>
        <taxon>Craniata</taxon>
        <taxon>Vertebrata</taxon>
        <taxon>Euteleostomi</taxon>
        <taxon>Archelosauria</taxon>
        <taxon>Archosauria</taxon>
        <taxon>Dinosauria</taxon>
        <taxon>Saurischia</taxon>
        <taxon>Theropoda</taxon>
        <taxon>Coelurosauria</taxon>
        <taxon>Aves</taxon>
        <taxon>Neognathae</taxon>
        <taxon>Galloanserae</taxon>
        <taxon>Anseriformes</taxon>
        <taxon>Anatidae</taxon>
        <taxon>Anatinae</taxon>
        <taxon>Cairina</taxon>
    </lineage>
</organism>
<dbReference type="PANTHER" id="PTHR22763">
    <property type="entry name" value="RING ZINC FINGER PROTEIN"/>
    <property type="match status" value="1"/>
</dbReference>
<sequence>MAAAGSPSQPARTQHGRHPAGRASPGRAAPLSKMAAPRRIALTQDGGTAGPKGTGARFQDGGRSFSRGRALAPGLPATHRERGAGAEREKAKVAAGAGPAAGAGGAAGAGPGPAGSPRTGPGQAGPGRAGPGELPRCPPRFPGPGHVAAGGGGQRGAAGAGAGAAGRAVPLGRGGARPAAGAARGRLLPREYVRRELEHGFQGAVYSDTAALGRFATALAAQLCVCTLCALLMRTRQAWLFAAPLLPVLARLCGVPLQALPLANTFAAVCSSAEVLYVLSSHLLVPFQLAAAACREVMQAMEVYRLLALGVSLWSQLAVPLLFLVFWLVLFSLRLSSFLASSGSAVAQQGLLFVLLSSVAECCSTPYSLVGLTFTVSYLALGVLNLCKFYLLGFGAFHNGNVMHRGVTEGVMLLLLALQTGLLDLQVLQRTFLLSIILFIVVTSTLQSMIEIADPIVLALGASRNRSLWKHFRGVSMCLFLLIFPCFMAYKIAHFFHLDFWLLILVSSCMLTSLQVLGTLFIYGLFVVELLQDTPLERMDEIIYGVTAVSRVLEFLVALCVVAYGSWESLVGEWSWMGASVIIVHSYFNVWLRAQSGWRSLLLRRQAAQKISSLPRATRGQLRDHDDVCAICFQVSPRSPPAPQGGLRSSPQGPCRRVTPPPCARRTCRWPSSPPAATSSTAPASASGSTCRTRAPCATSGSPRRPPRTMPAAGRGRRRGRPRRTRGWRTREPQRGPRRTSPPVGTACRQAQGTAGLVPAALSWVKKRRGPPHSPPGCPPARTRSSCCPPLPAPTPL</sequence>
<dbReference type="GO" id="GO:0012505">
    <property type="term" value="C:endomembrane system"/>
    <property type="evidence" value="ECO:0007669"/>
    <property type="project" value="TreeGrafter"/>
</dbReference>